<organism evidence="7 8">
    <name type="scientific">Argiope bruennichi</name>
    <name type="common">Wasp spider</name>
    <name type="synonym">Aranea bruennichi</name>
    <dbReference type="NCBI Taxonomy" id="94029"/>
    <lineage>
        <taxon>Eukaryota</taxon>
        <taxon>Metazoa</taxon>
        <taxon>Ecdysozoa</taxon>
        <taxon>Arthropoda</taxon>
        <taxon>Chelicerata</taxon>
        <taxon>Arachnida</taxon>
        <taxon>Araneae</taxon>
        <taxon>Araneomorphae</taxon>
        <taxon>Entelegynae</taxon>
        <taxon>Araneoidea</taxon>
        <taxon>Araneidae</taxon>
        <taxon>Argiope</taxon>
    </lineage>
</organism>
<evidence type="ECO:0008006" key="9">
    <source>
        <dbReference type="Google" id="ProtNLM"/>
    </source>
</evidence>
<reference evidence="7" key="1">
    <citation type="journal article" date="2020" name="bioRxiv">
        <title>Chromosome-level reference genome of the European wasp spider Argiope bruennichi: a resource for studies on range expansion and evolutionary adaptation.</title>
        <authorList>
            <person name="Sheffer M.M."/>
            <person name="Hoppe A."/>
            <person name="Krehenwinkel H."/>
            <person name="Uhl G."/>
            <person name="Kuss A.W."/>
            <person name="Jensen L."/>
            <person name="Jensen C."/>
            <person name="Gillespie R.G."/>
            <person name="Hoff K.J."/>
            <person name="Prost S."/>
        </authorList>
    </citation>
    <scope>NUCLEOTIDE SEQUENCE</scope>
</reference>
<evidence type="ECO:0000256" key="4">
    <source>
        <dbReference type="ARBA" id="ARBA00022989"/>
    </source>
</evidence>
<evidence type="ECO:0000256" key="5">
    <source>
        <dbReference type="ARBA" id="ARBA00023136"/>
    </source>
</evidence>
<keyword evidence="4 6" id="KW-1133">Transmembrane helix</keyword>
<dbReference type="Pfam" id="PF08395">
    <property type="entry name" value="7tm_7"/>
    <property type="match status" value="1"/>
</dbReference>
<gene>
    <name evidence="7" type="ORF">HNY73_003742</name>
</gene>
<feature type="transmembrane region" description="Helical" evidence="6">
    <location>
        <begin position="120"/>
        <end position="143"/>
    </location>
</feature>
<evidence type="ECO:0000256" key="1">
    <source>
        <dbReference type="ARBA" id="ARBA00004651"/>
    </source>
</evidence>
<keyword evidence="5 6" id="KW-0472">Membrane</keyword>
<dbReference type="GO" id="GO:0050909">
    <property type="term" value="P:sensory perception of taste"/>
    <property type="evidence" value="ECO:0007669"/>
    <property type="project" value="InterPro"/>
</dbReference>
<name>A0A8T0FMG1_ARGBR</name>
<accession>A0A8T0FMG1</accession>
<feature type="transmembrane region" description="Helical" evidence="6">
    <location>
        <begin position="12"/>
        <end position="33"/>
    </location>
</feature>
<evidence type="ECO:0000313" key="7">
    <source>
        <dbReference type="EMBL" id="KAF8792096.1"/>
    </source>
</evidence>
<comment type="caution">
    <text evidence="7">The sequence shown here is derived from an EMBL/GenBank/DDBJ whole genome shotgun (WGS) entry which is preliminary data.</text>
</comment>
<sequence length="329" mass="37425">MYFLHQVFPTPIISLTFYSTAICGFILQIVFYYKRYDIRNALNQLCKLFDTLNQRGVIGNKYFYLQLTILFVSGAAMISALNVFVFHSEYERIRREVIFPFYVPSEIHDLCLGLVLLSSIFSSILGGLTCCFTTLLCDQIYLMTGNLIRSYRVNLKRNLKTGRLSTFILYEMKSLKAIVSLVDGIDGAFNLCSLLQYCALSTLIFITITVALYKETTVRFSWMNYVMGLNFVSTAYAFWRITLSGSMICDESELLKKISVQCSDEIYKQSIIGSNVKDGTLQALSLLLNNIRDVPLQVTGGGMFVISKNIFLVMTNSLVTYSIIMYQFS</sequence>
<dbReference type="Proteomes" id="UP000807504">
    <property type="component" value="Unassembled WGS sequence"/>
</dbReference>
<dbReference type="EMBL" id="JABXBU010000003">
    <property type="protein sequence ID" value="KAF8792096.1"/>
    <property type="molecule type" value="Genomic_DNA"/>
</dbReference>
<feature type="transmembrane region" description="Helical" evidence="6">
    <location>
        <begin position="62"/>
        <end position="86"/>
    </location>
</feature>
<dbReference type="AlphaFoldDB" id="A0A8T0FMG1"/>
<evidence type="ECO:0000256" key="3">
    <source>
        <dbReference type="ARBA" id="ARBA00022692"/>
    </source>
</evidence>
<keyword evidence="2" id="KW-1003">Cell membrane</keyword>
<keyword evidence="3 6" id="KW-0812">Transmembrane</keyword>
<dbReference type="InterPro" id="IPR013604">
    <property type="entry name" value="7TM_chemorcpt"/>
</dbReference>
<comment type="subcellular location">
    <subcellularLocation>
        <location evidence="1">Cell membrane</location>
        <topology evidence="1">Multi-pass membrane protein</topology>
    </subcellularLocation>
</comment>
<keyword evidence="8" id="KW-1185">Reference proteome</keyword>
<reference evidence="7" key="2">
    <citation type="submission" date="2020-06" db="EMBL/GenBank/DDBJ databases">
        <authorList>
            <person name="Sheffer M."/>
        </authorList>
    </citation>
    <scope>NUCLEOTIDE SEQUENCE</scope>
</reference>
<evidence type="ECO:0000313" key="8">
    <source>
        <dbReference type="Proteomes" id="UP000807504"/>
    </source>
</evidence>
<evidence type="ECO:0000256" key="2">
    <source>
        <dbReference type="ARBA" id="ARBA00022475"/>
    </source>
</evidence>
<feature type="transmembrane region" description="Helical" evidence="6">
    <location>
        <begin position="194"/>
        <end position="213"/>
    </location>
</feature>
<proteinExistence type="predicted"/>
<evidence type="ECO:0000256" key="6">
    <source>
        <dbReference type="SAM" id="Phobius"/>
    </source>
</evidence>
<dbReference type="GO" id="GO:0005886">
    <property type="term" value="C:plasma membrane"/>
    <property type="evidence" value="ECO:0007669"/>
    <property type="project" value="UniProtKB-SubCell"/>
</dbReference>
<feature type="transmembrane region" description="Helical" evidence="6">
    <location>
        <begin position="220"/>
        <end position="239"/>
    </location>
</feature>
<protein>
    <recommendedName>
        <fullName evidence="9">Gustatory receptor</fullName>
    </recommendedName>
</protein>